<keyword evidence="9" id="KW-0812">Transmembrane</keyword>
<dbReference type="PANTHER" id="PTHR40457">
    <property type="entry name" value="PHOSPHOLIPASE A1"/>
    <property type="match status" value="1"/>
</dbReference>
<keyword evidence="22" id="KW-1185">Reference proteome</keyword>
<evidence type="ECO:0000256" key="7">
    <source>
        <dbReference type="ARBA" id="ARBA00021726"/>
    </source>
</evidence>
<keyword evidence="13 19" id="KW-0106">Calcium</keyword>
<dbReference type="Gene3D" id="2.40.230.10">
    <property type="entry name" value="Phospholipase A1"/>
    <property type="match status" value="1"/>
</dbReference>
<evidence type="ECO:0000256" key="11">
    <source>
        <dbReference type="ARBA" id="ARBA00022729"/>
    </source>
</evidence>
<keyword evidence="8" id="KW-1134">Transmembrane beta strand</keyword>
<evidence type="ECO:0000256" key="14">
    <source>
        <dbReference type="ARBA" id="ARBA00022963"/>
    </source>
</evidence>
<comment type="caution">
    <text evidence="21">The sequence shown here is derived from an EMBL/GenBank/DDBJ whole genome shotgun (WGS) entry which is preliminary data.</text>
</comment>
<evidence type="ECO:0000313" key="22">
    <source>
        <dbReference type="Proteomes" id="UP001165393"/>
    </source>
</evidence>
<evidence type="ECO:0000256" key="4">
    <source>
        <dbReference type="ARBA" id="ARBA00011702"/>
    </source>
</evidence>
<dbReference type="GO" id="GO:0004623">
    <property type="term" value="F:phospholipase A2 activity"/>
    <property type="evidence" value="ECO:0007669"/>
    <property type="project" value="UniProtKB-EC"/>
</dbReference>
<evidence type="ECO:0000256" key="13">
    <source>
        <dbReference type="ARBA" id="ARBA00022837"/>
    </source>
</evidence>
<evidence type="ECO:0000256" key="1">
    <source>
        <dbReference type="ARBA" id="ARBA00000111"/>
    </source>
</evidence>
<proteinExistence type="inferred from homology"/>
<comment type="function">
    <text evidence="20">Hydrolysis of phosphatidylcholine with phospholipase A2 (EC 3.1.1.4) and phospholipase A1 (EC 3.1.1.32) activities.</text>
</comment>
<name>A0AA42B6Q6_9GAMM</name>
<keyword evidence="10 19" id="KW-0479">Metal-binding</keyword>
<dbReference type="GO" id="GO:0016042">
    <property type="term" value="P:lipid catabolic process"/>
    <property type="evidence" value="ECO:0007669"/>
    <property type="project" value="UniProtKB-KW"/>
</dbReference>
<dbReference type="InterPro" id="IPR003187">
    <property type="entry name" value="PLipase_A1"/>
</dbReference>
<evidence type="ECO:0000256" key="9">
    <source>
        <dbReference type="ARBA" id="ARBA00022692"/>
    </source>
</evidence>
<dbReference type="GO" id="GO:0008970">
    <property type="term" value="F:phospholipase A1 activity"/>
    <property type="evidence" value="ECO:0007669"/>
    <property type="project" value="UniProtKB-EC"/>
</dbReference>
<comment type="subunit">
    <text evidence="4 20">Homodimer; dimerization is reversible, and the dimeric form is the active one.</text>
</comment>
<evidence type="ECO:0000256" key="20">
    <source>
        <dbReference type="RuleBase" id="RU366027"/>
    </source>
</evidence>
<dbReference type="PANTHER" id="PTHR40457:SF1">
    <property type="entry name" value="PHOSPHOLIPASE A1"/>
    <property type="match status" value="1"/>
</dbReference>
<evidence type="ECO:0000313" key="21">
    <source>
        <dbReference type="EMBL" id="MCM2679029.1"/>
    </source>
</evidence>
<evidence type="ECO:0000256" key="17">
    <source>
        <dbReference type="ARBA" id="ARBA00023237"/>
    </source>
</evidence>
<dbReference type="SUPFAM" id="SSF56931">
    <property type="entry name" value="Outer membrane phospholipase A (OMPLA)"/>
    <property type="match status" value="1"/>
</dbReference>
<reference evidence="21 22" key="1">
    <citation type="journal article" date="2013" name="Antonie Van Leeuwenhoek">
        <title>Echinimonas agarilytica gen. nov., sp. nov., a new gammaproteobacterium isolated from the sea urchin Strongylocentrotus intermedius.</title>
        <authorList>
            <person name="Nedashkovskaya O.I."/>
            <person name="Stenkova A.M."/>
            <person name="Zhukova N.V."/>
            <person name="Van Trappen S."/>
            <person name="Lee J.S."/>
            <person name="Kim S.B."/>
        </authorList>
    </citation>
    <scope>NUCLEOTIDE SEQUENCE [LARGE SCALE GENOMIC DNA]</scope>
    <source>
        <strain evidence="21 22">KMM 6351</strain>
    </source>
</reference>
<keyword evidence="16" id="KW-0472">Membrane</keyword>
<gene>
    <name evidence="21" type="ORF">NAF29_04970</name>
</gene>
<feature type="chain" id="PRO_5041484269" description="Phospholipase A1" evidence="20">
    <location>
        <begin position="23"/>
        <end position="321"/>
    </location>
</feature>
<evidence type="ECO:0000256" key="15">
    <source>
        <dbReference type="ARBA" id="ARBA00023098"/>
    </source>
</evidence>
<sequence length="321" mass="37070">MKKLCLPFMLLAVVFAPNVVMANTDIEEAAEDLVDPLFDEGGESKEAIERRMEAELDVNSATDRRLAAIFETARNPFALIPYEQNYIMYTYTDDINKDQYTAAGYEDADDLTDHEIKYQLSVMFPLYRGIFGKNTTLAGSFTQVALWQATNSDISAPFRETNYEPQIFVAWFTDYDVLGLKLRWIETGFNHQSNGRGQDLSRSWNRVFANFLFERGDFSMNVRPWVRLSEDSDDDDNPDIDEYLGNHRLDFAYRYDQSVFTARTRYSFEGNKGSAELGWSYQLTQNMRVYAQVFTGYGETLIDYNHNQTRIGFGVMLNDLL</sequence>
<dbReference type="PRINTS" id="PR01486">
    <property type="entry name" value="PHPHLIPASEA1"/>
</dbReference>
<evidence type="ECO:0000256" key="19">
    <source>
        <dbReference type="PIRSR" id="PIRSR603187-2"/>
    </source>
</evidence>
<comment type="similarity">
    <text evidence="3 20">Belongs to the phospholipase A1 family.</text>
</comment>
<keyword evidence="17 20" id="KW-0998">Cell outer membrane</keyword>
<protein>
    <recommendedName>
        <fullName evidence="7 20">Phospholipase A1</fullName>
        <ecNumber evidence="5 20">3.1.1.32</ecNumber>
        <ecNumber evidence="6 20">3.1.1.4</ecNumber>
    </recommendedName>
    <alternativeName>
        <fullName evidence="20">Phosphatidylcholine 1-acylhydrolase</fullName>
    </alternativeName>
</protein>
<evidence type="ECO:0000256" key="16">
    <source>
        <dbReference type="ARBA" id="ARBA00023136"/>
    </source>
</evidence>
<feature type="binding site" description="in dimeric form" evidence="19">
    <location>
        <position position="236"/>
    </location>
    <ligand>
        <name>Ca(2+)</name>
        <dbReference type="ChEBI" id="CHEBI:29108"/>
        <label>1</label>
    </ligand>
</feature>
<evidence type="ECO:0000256" key="3">
    <source>
        <dbReference type="ARBA" id="ARBA00010525"/>
    </source>
</evidence>
<feature type="signal peptide" evidence="20">
    <location>
        <begin position="1"/>
        <end position="22"/>
    </location>
</feature>
<evidence type="ECO:0000256" key="6">
    <source>
        <dbReference type="ARBA" id="ARBA00013278"/>
    </source>
</evidence>
<dbReference type="EC" id="3.1.1.4" evidence="6 20"/>
<feature type="active site" description="Nucleophile" evidence="18">
    <location>
        <position position="193"/>
    </location>
</feature>
<dbReference type="InterPro" id="IPR036541">
    <property type="entry name" value="PLipase_A1_sf"/>
</dbReference>
<comment type="subcellular location">
    <subcellularLocation>
        <location evidence="20">Cell outer membrane</location>
        <topology evidence="20">Multi-pass membrane protein</topology>
    </subcellularLocation>
    <text evidence="20">One of the very few enzymes located there.</text>
</comment>
<keyword evidence="12 20" id="KW-0378">Hydrolase</keyword>
<dbReference type="AlphaFoldDB" id="A0AA42B6Q6"/>
<evidence type="ECO:0000256" key="8">
    <source>
        <dbReference type="ARBA" id="ARBA00022452"/>
    </source>
</evidence>
<keyword evidence="15 20" id="KW-0443">Lipid metabolism</keyword>
<feature type="binding site" description="in dimeric form" evidence="19">
    <location>
        <position position="155"/>
    </location>
    <ligand>
        <name>Ca(2+)</name>
        <dbReference type="ChEBI" id="CHEBI:29108"/>
        <label>1</label>
    </ligand>
</feature>
<dbReference type="EMBL" id="JAMQGP010000002">
    <property type="protein sequence ID" value="MCM2679029.1"/>
    <property type="molecule type" value="Genomic_DNA"/>
</dbReference>
<keyword evidence="11 20" id="KW-0732">Signal</keyword>
<feature type="binding site" description="in dimeric form" evidence="19">
    <location>
        <position position="196"/>
    </location>
    <ligand>
        <name>Ca(2+)</name>
        <dbReference type="ChEBI" id="CHEBI:29108"/>
        <label>1</label>
    </ligand>
</feature>
<dbReference type="EC" id="3.1.1.32" evidence="5 20"/>
<evidence type="ECO:0000256" key="10">
    <source>
        <dbReference type="ARBA" id="ARBA00022723"/>
    </source>
</evidence>
<dbReference type="CDD" id="cd00541">
    <property type="entry name" value="OMPLA"/>
    <property type="match status" value="1"/>
</dbReference>
<keyword evidence="14 20" id="KW-0442">Lipid degradation</keyword>
<organism evidence="21 22">
    <name type="scientific">Echinimonas agarilytica</name>
    <dbReference type="NCBI Taxonomy" id="1215918"/>
    <lineage>
        <taxon>Bacteria</taxon>
        <taxon>Pseudomonadati</taxon>
        <taxon>Pseudomonadota</taxon>
        <taxon>Gammaproteobacteria</taxon>
        <taxon>Alteromonadales</taxon>
        <taxon>Echinimonadaceae</taxon>
        <taxon>Echinimonas</taxon>
    </lineage>
</organism>
<feature type="binding site" description="in dimeric form" evidence="19">
    <location>
        <position position="201"/>
    </location>
    <ligand>
        <name>Ca(2+)</name>
        <dbReference type="ChEBI" id="CHEBI:29108"/>
        <label>1</label>
    </ligand>
</feature>
<comment type="catalytic activity">
    <reaction evidence="1 20">
        <text>a 1,2-diacyl-sn-glycero-3-phosphocholine + H2O = a 2-acyl-sn-glycero-3-phosphocholine + a fatty acid + H(+)</text>
        <dbReference type="Rhea" id="RHEA:18689"/>
        <dbReference type="ChEBI" id="CHEBI:15377"/>
        <dbReference type="ChEBI" id="CHEBI:15378"/>
        <dbReference type="ChEBI" id="CHEBI:28868"/>
        <dbReference type="ChEBI" id="CHEBI:57643"/>
        <dbReference type="ChEBI" id="CHEBI:57875"/>
        <dbReference type="EC" id="3.1.1.32"/>
    </reaction>
</comment>
<evidence type="ECO:0000256" key="2">
    <source>
        <dbReference type="ARBA" id="ARBA00001604"/>
    </source>
</evidence>
<dbReference type="RefSeq" id="WP_251260397.1">
    <property type="nucleotide sequence ID" value="NZ_JAMQGP010000002.1"/>
</dbReference>
<evidence type="ECO:0000256" key="18">
    <source>
        <dbReference type="PIRSR" id="PIRSR603187-1"/>
    </source>
</evidence>
<accession>A0AA42B6Q6</accession>
<dbReference type="GO" id="GO:0005509">
    <property type="term" value="F:calcium ion binding"/>
    <property type="evidence" value="ECO:0007669"/>
    <property type="project" value="TreeGrafter"/>
</dbReference>
<evidence type="ECO:0000256" key="5">
    <source>
        <dbReference type="ARBA" id="ARBA00013179"/>
    </source>
</evidence>
<feature type="active site" description="Proton acceptor" evidence="18">
    <location>
        <position position="191"/>
    </location>
</feature>
<dbReference type="GO" id="GO:0009279">
    <property type="term" value="C:cell outer membrane"/>
    <property type="evidence" value="ECO:0007669"/>
    <property type="project" value="UniProtKB-SubCell"/>
</dbReference>
<evidence type="ECO:0000256" key="12">
    <source>
        <dbReference type="ARBA" id="ARBA00022801"/>
    </source>
</evidence>
<dbReference type="Proteomes" id="UP001165393">
    <property type="component" value="Unassembled WGS sequence"/>
</dbReference>
<comment type="cofactor">
    <cofactor evidence="20">
        <name>Ca(2+)</name>
        <dbReference type="ChEBI" id="CHEBI:29108"/>
    </cofactor>
    <text evidence="20">Binds 1 Ca(2+) ion per monomer. In the dimeric form the Ca(2+) is bound by different amino acids with binding of each Ca(2+) shared with ligands coming from each monomer. The Ca(2+) ion may have a role in catalysis.</text>
</comment>
<dbReference type="Pfam" id="PF02253">
    <property type="entry name" value="PLA1"/>
    <property type="match status" value="1"/>
</dbReference>
<comment type="catalytic activity">
    <reaction evidence="2 20">
        <text>a 1,2-diacyl-sn-glycero-3-phosphocholine + H2O = a 1-acyl-sn-glycero-3-phosphocholine + a fatty acid + H(+)</text>
        <dbReference type="Rhea" id="RHEA:15801"/>
        <dbReference type="ChEBI" id="CHEBI:15377"/>
        <dbReference type="ChEBI" id="CHEBI:15378"/>
        <dbReference type="ChEBI" id="CHEBI:28868"/>
        <dbReference type="ChEBI" id="CHEBI:57643"/>
        <dbReference type="ChEBI" id="CHEBI:58168"/>
        <dbReference type="EC" id="3.1.1.4"/>
    </reaction>
</comment>